<keyword evidence="2" id="KW-1185">Reference proteome</keyword>
<feature type="non-terminal residue" evidence="1">
    <location>
        <position position="302"/>
    </location>
</feature>
<dbReference type="Proteomes" id="UP001186974">
    <property type="component" value="Unassembled WGS sequence"/>
</dbReference>
<reference evidence="1" key="1">
    <citation type="submission" date="2024-09" db="EMBL/GenBank/DDBJ databases">
        <title>Black Yeasts Isolated from many extreme environments.</title>
        <authorList>
            <person name="Coleine C."/>
            <person name="Stajich J.E."/>
            <person name="Selbmann L."/>
        </authorList>
    </citation>
    <scope>NUCLEOTIDE SEQUENCE</scope>
    <source>
        <strain evidence="1">CCFEE 5737</strain>
    </source>
</reference>
<dbReference type="EMBL" id="JAWDJW010006465">
    <property type="protein sequence ID" value="KAK3064621.1"/>
    <property type="molecule type" value="Genomic_DNA"/>
</dbReference>
<name>A0ACC3DAY5_9PEZI</name>
<accession>A0ACC3DAY5</accession>
<proteinExistence type="predicted"/>
<gene>
    <name evidence="1" type="ORF">LTS18_005528</name>
</gene>
<evidence type="ECO:0000313" key="2">
    <source>
        <dbReference type="Proteomes" id="UP001186974"/>
    </source>
</evidence>
<evidence type="ECO:0000313" key="1">
    <source>
        <dbReference type="EMBL" id="KAK3064621.1"/>
    </source>
</evidence>
<comment type="caution">
    <text evidence="1">The sequence shown here is derived from an EMBL/GenBank/DDBJ whole genome shotgun (WGS) entry which is preliminary data.</text>
</comment>
<protein>
    <submittedName>
        <fullName evidence="1">Uncharacterized protein</fullName>
    </submittedName>
</protein>
<sequence length="302" mass="33748">MGKKKNRKQRAKSQTKWLSKDAPLSPSVMTRLSPSHDPFGLEAAEASNPNLIGLGRPNRLQQQFHRGNEEKEKVLDVVRAAEMGPTIPANEIGAPGPHPSYIEIAKPYVFEQKLQEHMTKIGMSEAKESEVRLRGITWIDSTRRALQLPVRTYNTAAVYYHKFRLVHPDNEYNYQDAAAAALFAGCKIEDTLKKSKEILCAATNAKLSPAEQLQPDDPLFDAHSKVIIGLERLMLEASGFDFRNRHPQKLVVKLAKACGLRKESSGKTAWDASLDLYRTFAPLKQTTQTMAIACVELAARLE</sequence>
<organism evidence="1 2">
    <name type="scientific">Coniosporium uncinatum</name>
    <dbReference type="NCBI Taxonomy" id="93489"/>
    <lineage>
        <taxon>Eukaryota</taxon>
        <taxon>Fungi</taxon>
        <taxon>Dikarya</taxon>
        <taxon>Ascomycota</taxon>
        <taxon>Pezizomycotina</taxon>
        <taxon>Dothideomycetes</taxon>
        <taxon>Dothideomycetes incertae sedis</taxon>
        <taxon>Coniosporium</taxon>
    </lineage>
</organism>